<gene>
    <name evidence="1" type="ORF">IMCC3088_660</name>
</gene>
<proteinExistence type="predicted"/>
<protein>
    <recommendedName>
        <fullName evidence="3">CPXCG motif-containing cysteine-rich protein</fullName>
    </recommendedName>
</protein>
<evidence type="ECO:0008006" key="3">
    <source>
        <dbReference type="Google" id="ProtNLM"/>
    </source>
</evidence>
<dbReference type="AlphaFoldDB" id="F3L623"/>
<dbReference type="Proteomes" id="UP000005615">
    <property type="component" value="Unassembled WGS sequence"/>
</dbReference>
<accession>F3L623</accession>
<dbReference type="Pfam" id="PF14255">
    <property type="entry name" value="Zn_ribbon_21"/>
    <property type="match status" value="1"/>
</dbReference>
<dbReference type="EMBL" id="AEIG01000148">
    <property type="protein sequence ID" value="EGG28223.1"/>
    <property type="molecule type" value="Genomic_DNA"/>
</dbReference>
<reference evidence="1 2" key="1">
    <citation type="journal article" date="2011" name="J. Bacteriol.">
        <title>Genome sequence of strain IMCC3088, a proteorhodopsin-containing marine bacterium belonging to the OM60/NOR5 clade.</title>
        <authorList>
            <person name="Jang Y."/>
            <person name="Oh H.M."/>
            <person name="Kang I."/>
            <person name="Lee K."/>
            <person name="Yang S.J."/>
            <person name="Cho J.C."/>
        </authorList>
    </citation>
    <scope>NUCLEOTIDE SEQUENCE [LARGE SCALE GENOMIC DNA]</scope>
    <source>
        <strain evidence="1 2">IMCC3088</strain>
    </source>
</reference>
<comment type="caution">
    <text evidence="1">The sequence shown here is derived from an EMBL/GenBank/DDBJ whole genome shotgun (WGS) entry which is preliminary data.</text>
</comment>
<evidence type="ECO:0000313" key="1">
    <source>
        <dbReference type="EMBL" id="EGG28223.1"/>
    </source>
</evidence>
<dbReference type="InterPro" id="IPR025990">
    <property type="entry name" value="zinc_ribbon_bacterial"/>
</dbReference>
<keyword evidence="2" id="KW-1185">Reference proteome</keyword>
<name>F3L623_9GAMM</name>
<evidence type="ECO:0000313" key="2">
    <source>
        <dbReference type="Proteomes" id="UP000005615"/>
    </source>
</evidence>
<sequence>MIDHSVAEQDYIEDCEVCCRPIRLMVAVEDGESYVTALHEDE</sequence>
<organism evidence="1 2">
    <name type="scientific">Aequoribacter fuscus</name>
    <dbReference type="NCBI Taxonomy" id="2518989"/>
    <lineage>
        <taxon>Bacteria</taxon>
        <taxon>Pseudomonadati</taxon>
        <taxon>Pseudomonadota</taxon>
        <taxon>Gammaproteobacteria</taxon>
        <taxon>Cellvibrionales</taxon>
        <taxon>Halieaceae</taxon>
        <taxon>Aequoribacter</taxon>
    </lineage>
</organism>